<dbReference type="InterPro" id="IPR016024">
    <property type="entry name" value="ARM-type_fold"/>
</dbReference>
<gene>
    <name evidence="9" type="ORF">DGYR_LOCUS8056</name>
</gene>
<dbReference type="PANTHER" id="PTHR12945">
    <property type="entry name" value="TRANSLATION INITIATION FACTOR EIF3-RELATED"/>
    <property type="match status" value="1"/>
</dbReference>
<feature type="domain" description="TANGO6 HEAT repeat" evidence="8">
    <location>
        <begin position="655"/>
        <end position="829"/>
    </location>
</feature>
<accession>A0A7I8VV83</accession>
<keyword evidence="5" id="KW-0539">Nucleus</keyword>
<evidence type="ECO:0000256" key="4">
    <source>
        <dbReference type="ARBA" id="ARBA00022694"/>
    </source>
</evidence>
<evidence type="ECO:0000313" key="9">
    <source>
        <dbReference type="EMBL" id="CAD5119877.1"/>
    </source>
</evidence>
<dbReference type="SUPFAM" id="SSF48371">
    <property type="entry name" value="ARM repeat"/>
    <property type="match status" value="1"/>
</dbReference>
<evidence type="ECO:0000256" key="3">
    <source>
        <dbReference type="ARBA" id="ARBA00021704"/>
    </source>
</evidence>
<dbReference type="Gene3D" id="1.25.10.10">
    <property type="entry name" value="Leucine-rich Repeat Variant"/>
    <property type="match status" value="1"/>
</dbReference>
<keyword evidence="4" id="KW-0819">tRNA processing</keyword>
<dbReference type="GO" id="GO:0030488">
    <property type="term" value="P:tRNA methylation"/>
    <property type="evidence" value="ECO:0007669"/>
    <property type="project" value="InterPro"/>
</dbReference>
<comment type="caution">
    <text evidence="9">The sequence shown here is derived from an EMBL/GenBank/DDBJ whole genome shotgun (WGS) entry which is preliminary data.</text>
</comment>
<dbReference type="Proteomes" id="UP000549394">
    <property type="component" value="Unassembled WGS sequence"/>
</dbReference>
<protein>
    <recommendedName>
        <fullName evidence="3">tRNA (adenine(58)-N(1))-methyltransferase non-catalytic subunit TRM6</fullName>
    </recommendedName>
    <alternativeName>
        <fullName evidence="6">tRNA(m1A58)-methyltransferase subunit TRM6</fullName>
    </alternativeName>
</protein>
<dbReference type="PANTHER" id="PTHR12945:SF0">
    <property type="entry name" value="TRNA (ADENINE(58)-N(1))-METHYLTRANSFERASE NON-CATALYTIC SUBUNIT TRM6"/>
    <property type="match status" value="1"/>
</dbReference>
<evidence type="ECO:0000313" key="10">
    <source>
        <dbReference type="Proteomes" id="UP000549394"/>
    </source>
</evidence>
<reference evidence="9 10" key="1">
    <citation type="submission" date="2020-08" db="EMBL/GenBank/DDBJ databases">
        <authorList>
            <person name="Hejnol A."/>
        </authorList>
    </citation>
    <scope>NUCLEOTIDE SEQUENCE [LARGE SCALE GENOMIC DNA]</scope>
</reference>
<name>A0A7I8VV83_9ANNE</name>
<dbReference type="InterPro" id="IPR029063">
    <property type="entry name" value="SAM-dependent_MTases_sf"/>
</dbReference>
<sequence>MSNDIIQLNDQVVVRRNEHLKIFRVRKNRTIIMGKIKFHLDNSIGKPYGSSFEVKNSHLVDHKSSSDSNSVNIPVKDNRNLRDSKLNQKLSREDIHSLKDEGCTGEEIIEKLIEHSSTFNEKTEYSQEKHNPIFTILKPCTRLIAEMYWNTGPQRLCNLRFDTLSQILAYGNVCANRKLLVVDSGVGLVSAAILERMQGKGSVIQLHDSSCPVKAATECYNFSKEIWDSLHCISLSELPEVLKFKPQDDPEDEEKIDNEDDTALSLAQPNKRKFSERVKKKEKKFGIVKDILADSNADGLIVASKFHPTPIVLNLIQFIAQNRPIVIFCQHIEPLLDCYNQLKSKGNVLMLKIFDIFLREHQVLQNRTHPHINMSNTGGYLLTGITVSSILVSPSTQATSGLENHFIANKTLIEDKLKEDQYSSLRNILKRKKLEYSIPLTSLDLEIANCLINLLYTYNELKSIEKGKNSSFEEILSPEQNLNFSRAFKIIFSFGLNPALEKEIVLWDADRLRLGLLPWNLRHLSKHQRFEQLLFFTHHLLSLAQWYKPYMISRSSLPVDIISSFLTLAFSSNCQPNDLKESRMVYFDQLQSLCNVGDFGGEATFTAIFLMKDIHISRPDNWFKRKINHFLLNSLLRKGGLASFLLLNDTTNYDDDKSEWRKAEISAKIVVECSKMASTQERFLKFICPQIIDIFLNPQYAKSPRIIFYCLSTIIHSLVAHNKHFTAILDNLFYPLFYYLNPPTVQDETRKPKGTDLVKCIELMHKIFIGFCDQPNEQMLRYLIPYMPLLFSILKDCKTTYTATRCRDIIVAYLMHHEKSEETFYKISSDQMKNDILLLRFSNKADGTVFVLENCEKLSDKHSVVVEAFTSILSSTPKQSKILSRIFLLLINKLDEIIKDETVIANNIPVEKGNVEEPLMEIEKKLLYIEERNDKKIFVMKSLERLCQMSPIVLLENVSNLIRFIALTLKRAAILLEDITDSEVIEFQIINVNMIADMLLFLLETNSDEVFQLKAENVDELSSLLPALSKLEMIYGDSEAAEKLLNLRIAIATRGKVMNDKSSDEYEIVPPTSSNVIDEELKAITAPFLSRLESLSANTVHNGIISIPEEIEQEEINESFHKVIKDISDPLIPVKGHALIVLKKLIYSRDEETMREQDLVVQTVRKLLENEDSYVYSAAIHCLQALAYQNGNIMIPILLDEYSNAKHLAIKVRLKLGESLQKIICDLFEMLPKYKDSILSVLIDVLSEESDILKVSGLSMLGDCCRILKYNIGIYLSRILTIVENLLNLDKSILVKRASAMFIEFYLRGFSTDMMAEYASELKSLYKVIKLGLSNEIDDLVIHHLSAAKENLDELMKLFFQPAQNLEKTIFVADSAPDPFKDAFL</sequence>
<dbReference type="Gene3D" id="3.40.50.150">
    <property type="entry name" value="Vaccinia Virus protein VP39"/>
    <property type="match status" value="1"/>
</dbReference>
<dbReference type="Pfam" id="PF23565">
    <property type="entry name" value="ARM_TANGO6"/>
    <property type="match status" value="1"/>
</dbReference>
<evidence type="ECO:0000259" key="7">
    <source>
        <dbReference type="Pfam" id="PF10363"/>
    </source>
</evidence>
<dbReference type="GO" id="GO:0031515">
    <property type="term" value="C:tRNA (m1A) methyltransferase complex"/>
    <property type="evidence" value="ECO:0007669"/>
    <property type="project" value="InterPro"/>
</dbReference>
<keyword evidence="10" id="KW-1185">Reference proteome</keyword>
<dbReference type="GO" id="GO:0005634">
    <property type="term" value="C:nucleus"/>
    <property type="evidence" value="ECO:0007669"/>
    <property type="project" value="UniProtKB-SubCell"/>
</dbReference>
<dbReference type="EMBL" id="CAJFCJ010000011">
    <property type="protein sequence ID" value="CAD5119877.1"/>
    <property type="molecule type" value="Genomic_DNA"/>
</dbReference>
<dbReference type="OrthoDB" id="10254665at2759"/>
<dbReference type="Pfam" id="PF04189">
    <property type="entry name" value="Gcd10p"/>
    <property type="match status" value="1"/>
</dbReference>
<comment type="subcellular location">
    <subcellularLocation>
        <location evidence="1">Nucleus</location>
    </subcellularLocation>
</comment>
<evidence type="ECO:0000259" key="8">
    <source>
        <dbReference type="Pfam" id="PF23565"/>
    </source>
</evidence>
<dbReference type="InterPro" id="IPR011989">
    <property type="entry name" value="ARM-like"/>
</dbReference>
<comment type="similarity">
    <text evidence="2">Belongs to the TRM6/GCD10 family.</text>
</comment>
<feature type="domain" description="RNA polymerase II assembly factor Rtp1 C-terminal" evidence="7">
    <location>
        <begin position="1120"/>
        <end position="1227"/>
    </location>
</feature>
<dbReference type="InterPro" id="IPR057407">
    <property type="entry name" value="HEAT_TANGO6"/>
</dbReference>
<organism evidence="9 10">
    <name type="scientific">Dimorphilus gyrociliatus</name>
    <dbReference type="NCBI Taxonomy" id="2664684"/>
    <lineage>
        <taxon>Eukaryota</taxon>
        <taxon>Metazoa</taxon>
        <taxon>Spiralia</taxon>
        <taxon>Lophotrochozoa</taxon>
        <taxon>Annelida</taxon>
        <taxon>Polychaeta</taxon>
        <taxon>Polychaeta incertae sedis</taxon>
        <taxon>Dinophilidae</taxon>
        <taxon>Dimorphilus</taxon>
    </lineage>
</organism>
<evidence type="ECO:0000256" key="2">
    <source>
        <dbReference type="ARBA" id="ARBA00008320"/>
    </source>
</evidence>
<dbReference type="InterPro" id="IPR019451">
    <property type="entry name" value="Rtp1_C1"/>
</dbReference>
<dbReference type="InterPro" id="IPR017423">
    <property type="entry name" value="TRM6"/>
</dbReference>
<evidence type="ECO:0000256" key="1">
    <source>
        <dbReference type="ARBA" id="ARBA00004123"/>
    </source>
</evidence>
<dbReference type="Pfam" id="PF10363">
    <property type="entry name" value="RTP1_C1"/>
    <property type="match status" value="1"/>
</dbReference>
<evidence type="ECO:0000256" key="5">
    <source>
        <dbReference type="ARBA" id="ARBA00023242"/>
    </source>
</evidence>
<evidence type="ECO:0000256" key="6">
    <source>
        <dbReference type="ARBA" id="ARBA00032319"/>
    </source>
</evidence>
<proteinExistence type="inferred from homology"/>